<protein>
    <submittedName>
        <fullName evidence="2">Uncharacterized protein</fullName>
    </submittedName>
</protein>
<dbReference type="AlphaFoldDB" id="A0A0C2DC71"/>
<organism evidence="2 3">
    <name type="scientific">Enhygromyxa salina</name>
    <dbReference type="NCBI Taxonomy" id="215803"/>
    <lineage>
        <taxon>Bacteria</taxon>
        <taxon>Pseudomonadati</taxon>
        <taxon>Myxococcota</taxon>
        <taxon>Polyangia</taxon>
        <taxon>Nannocystales</taxon>
        <taxon>Nannocystaceae</taxon>
        <taxon>Enhygromyxa</taxon>
    </lineage>
</organism>
<dbReference type="Proteomes" id="UP000031599">
    <property type="component" value="Unassembled WGS sequence"/>
</dbReference>
<feature type="transmembrane region" description="Helical" evidence="1">
    <location>
        <begin position="21"/>
        <end position="43"/>
    </location>
</feature>
<comment type="caution">
    <text evidence="2">The sequence shown here is derived from an EMBL/GenBank/DDBJ whole genome shotgun (WGS) entry which is preliminary data.</text>
</comment>
<keyword evidence="1" id="KW-0472">Membrane</keyword>
<name>A0A0C2DC71_9BACT</name>
<gene>
    <name evidence="2" type="ORF">DB30_03495</name>
</gene>
<accession>A0A0C2DC71</accession>
<evidence type="ECO:0000313" key="2">
    <source>
        <dbReference type="EMBL" id="KIG17312.1"/>
    </source>
</evidence>
<reference evidence="2 3" key="1">
    <citation type="submission" date="2014-12" db="EMBL/GenBank/DDBJ databases">
        <title>Genome assembly of Enhygromyxa salina DSM 15201.</title>
        <authorList>
            <person name="Sharma G."/>
            <person name="Subramanian S."/>
        </authorList>
    </citation>
    <scope>NUCLEOTIDE SEQUENCE [LARGE SCALE GENOMIC DNA]</scope>
    <source>
        <strain evidence="2 3">DSM 15201</strain>
    </source>
</reference>
<dbReference type="EMBL" id="JMCC02000027">
    <property type="protein sequence ID" value="KIG17312.1"/>
    <property type="molecule type" value="Genomic_DNA"/>
</dbReference>
<evidence type="ECO:0000313" key="3">
    <source>
        <dbReference type="Proteomes" id="UP000031599"/>
    </source>
</evidence>
<keyword evidence="1" id="KW-1133">Transmembrane helix</keyword>
<sequence length="47" mass="5079">MSVACPLHRRWYPLSMRCESAVVVLAMDPLGGVVFINAMFIGAGSQP</sequence>
<keyword evidence="1" id="KW-0812">Transmembrane</keyword>
<evidence type="ECO:0000256" key="1">
    <source>
        <dbReference type="SAM" id="Phobius"/>
    </source>
</evidence>
<proteinExistence type="predicted"/>